<evidence type="ECO:0000313" key="10">
    <source>
        <dbReference type="EMBL" id="NYJ17184.1"/>
    </source>
</evidence>
<feature type="transmembrane region" description="Helical" evidence="8">
    <location>
        <begin position="153"/>
        <end position="176"/>
    </location>
</feature>
<evidence type="ECO:0000256" key="4">
    <source>
        <dbReference type="ARBA" id="ARBA00022475"/>
    </source>
</evidence>
<feature type="transmembrane region" description="Helical" evidence="8">
    <location>
        <begin position="384"/>
        <end position="404"/>
    </location>
</feature>
<dbReference type="GO" id="GO:0005886">
    <property type="term" value="C:plasma membrane"/>
    <property type="evidence" value="ECO:0007669"/>
    <property type="project" value="UniProtKB-SubCell"/>
</dbReference>
<dbReference type="InterPro" id="IPR011701">
    <property type="entry name" value="MFS"/>
</dbReference>
<comment type="similarity">
    <text evidence="2">Belongs to the major facilitator superfamily. TCR/Tet family.</text>
</comment>
<protein>
    <submittedName>
        <fullName evidence="10">DHA2 family multidrug resistance protein-like MFS transporter</fullName>
    </submittedName>
</protein>
<evidence type="ECO:0000256" key="8">
    <source>
        <dbReference type="SAM" id="Phobius"/>
    </source>
</evidence>
<dbReference type="PANTHER" id="PTHR42718">
    <property type="entry name" value="MAJOR FACILITATOR SUPERFAMILY MULTIDRUG TRANSPORTER MFSC"/>
    <property type="match status" value="1"/>
</dbReference>
<dbReference type="SUPFAM" id="SSF103473">
    <property type="entry name" value="MFS general substrate transporter"/>
    <property type="match status" value="1"/>
</dbReference>
<dbReference type="PANTHER" id="PTHR42718:SF47">
    <property type="entry name" value="METHYL VIOLOGEN RESISTANCE PROTEIN SMVA"/>
    <property type="match status" value="1"/>
</dbReference>
<dbReference type="RefSeq" id="WP_179441962.1">
    <property type="nucleotide sequence ID" value="NZ_BAAALK010000002.1"/>
</dbReference>
<keyword evidence="4" id="KW-1003">Cell membrane</keyword>
<evidence type="ECO:0000256" key="2">
    <source>
        <dbReference type="ARBA" id="ARBA00007520"/>
    </source>
</evidence>
<dbReference type="GO" id="GO:0022857">
    <property type="term" value="F:transmembrane transporter activity"/>
    <property type="evidence" value="ECO:0007669"/>
    <property type="project" value="InterPro"/>
</dbReference>
<evidence type="ECO:0000256" key="7">
    <source>
        <dbReference type="ARBA" id="ARBA00023136"/>
    </source>
</evidence>
<dbReference type="PROSITE" id="PS50850">
    <property type="entry name" value="MFS"/>
    <property type="match status" value="1"/>
</dbReference>
<dbReference type="PRINTS" id="PR01035">
    <property type="entry name" value="TCRTETA"/>
</dbReference>
<sequence>MATFTVVLLVGGTDLTKVAVALPELTAQLELNPVQALWTADAYALSTGIAVIPSAVLADRYGRKRIYLAGLTAAVASALVAGIATDPATLIIGRIGQGVGSALLIAATVAIIRVSFPTVRSRAFAYGLWVSSFSAGVGLGPLLGGLLVDRLTWAWVFWINAPVLGLCLIAAVLVLPESRNPRPPGLDPFSIGSSTIGIAAVILALKSLPRDDSTWFAPTLLVAGAVAVAAFCLRQARLHRPYLDVALFKNPVLAVAALSIAATTGLFNGTLYLLTQQLQLVDGRSALEAGVMLLPLAAASVLGGVLSPCLKRWISEPHLLTTGFICTTLGPLLLISLPQTAQAASLMLLGLGAGAVMAIASNALMSSAPTTRTADAGAIQESAFALGAGMGIATLGVLALEFSTDQEVSPGSGIDSALGLSAFLYICLTIPAALVFLARHR</sequence>
<feature type="transmembrane region" description="Helical" evidence="8">
    <location>
        <begin position="343"/>
        <end position="364"/>
    </location>
</feature>
<evidence type="ECO:0000256" key="3">
    <source>
        <dbReference type="ARBA" id="ARBA00022448"/>
    </source>
</evidence>
<dbReference type="InterPro" id="IPR005829">
    <property type="entry name" value="Sugar_transporter_CS"/>
</dbReference>
<dbReference type="AlphaFoldDB" id="A0A7Z0E927"/>
<keyword evidence="5 8" id="KW-0812">Transmembrane</keyword>
<feature type="domain" description="Major facilitator superfamily (MFS) profile" evidence="9">
    <location>
        <begin position="1"/>
        <end position="441"/>
    </location>
</feature>
<dbReference type="Pfam" id="PF07690">
    <property type="entry name" value="MFS_1"/>
    <property type="match status" value="1"/>
</dbReference>
<evidence type="ECO:0000256" key="1">
    <source>
        <dbReference type="ARBA" id="ARBA00004651"/>
    </source>
</evidence>
<dbReference type="Proteomes" id="UP000560069">
    <property type="component" value="Unassembled WGS sequence"/>
</dbReference>
<evidence type="ECO:0000256" key="6">
    <source>
        <dbReference type="ARBA" id="ARBA00022989"/>
    </source>
</evidence>
<keyword evidence="3" id="KW-0813">Transport</keyword>
<feature type="transmembrane region" description="Helical" evidence="8">
    <location>
        <begin position="286"/>
        <end position="306"/>
    </location>
</feature>
<feature type="transmembrane region" description="Helical" evidence="8">
    <location>
        <begin position="91"/>
        <end position="112"/>
    </location>
</feature>
<keyword evidence="11" id="KW-1185">Reference proteome</keyword>
<evidence type="ECO:0000259" key="9">
    <source>
        <dbReference type="PROSITE" id="PS50850"/>
    </source>
</evidence>
<gene>
    <name evidence="10" type="ORF">HNR11_001718</name>
</gene>
<organism evidence="10 11">
    <name type="scientific">Nesterenkonia sandarakina</name>
    <dbReference type="NCBI Taxonomy" id="272918"/>
    <lineage>
        <taxon>Bacteria</taxon>
        <taxon>Bacillati</taxon>
        <taxon>Actinomycetota</taxon>
        <taxon>Actinomycetes</taxon>
        <taxon>Micrococcales</taxon>
        <taxon>Micrococcaceae</taxon>
        <taxon>Nesterenkonia</taxon>
    </lineage>
</organism>
<feature type="transmembrane region" description="Helical" evidence="8">
    <location>
        <begin position="416"/>
        <end position="438"/>
    </location>
</feature>
<feature type="transmembrane region" description="Helical" evidence="8">
    <location>
        <begin position="124"/>
        <end position="147"/>
    </location>
</feature>
<reference evidence="10 11" key="1">
    <citation type="submission" date="2020-07" db="EMBL/GenBank/DDBJ databases">
        <title>Sequencing the genomes of 1000 actinobacteria strains.</title>
        <authorList>
            <person name="Klenk H.-P."/>
        </authorList>
    </citation>
    <scope>NUCLEOTIDE SEQUENCE [LARGE SCALE GENOMIC DNA]</scope>
    <source>
        <strain evidence="10 11">DSM 15664</strain>
    </source>
</reference>
<dbReference type="InterPro" id="IPR020846">
    <property type="entry name" value="MFS_dom"/>
</dbReference>
<feature type="transmembrane region" description="Helical" evidence="8">
    <location>
        <begin position="215"/>
        <end position="233"/>
    </location>
</feature>
<accession>A0A7Z0E927</accession>
<feature type="transmembrane region" description="Helical" evidence="8">
    <location>
        <begin position="65"/>
        <end position="85"/>
    </location>
</feature>
<feature type="transmembrane region" description="Helical" evidence="8">
    <location>
        <begin position="318"/>
        <end position="337"/>
    </location>
</feature>
<feature type="transmembrane region" description="Helical" evidence="8">
    <location>
        <begin position="188"/>
        <end position="209"/>
    </location>
</feature>
<evidence type="ECO:0000256" key="5">
    <source>
        <dbReference type="ARBA" id="ARBA00022692"/>
    </source>
</evidence>
<dbReference type="Gene3D" id="1.20.1250.20">
    <property type="entry name" value="MFS general substrate transporter like domains"/>
    <property type="match status" value="1"/>
</dbReference>
<name>A0A7Z0E927_9MICC</name>
<comment type="caution">
    <text evidence="10">The sequence shown here is derived from an EMBL/GenBank/DDBJ whole genome shotgun (WGS) entry which is preliminary data.</text>
</comment>
<proteinExistence type="inferred from homology"/>
<dbReference type="InterPro" id="IPR001958">
    <property type="entry name" value="Tet-R_TetA/multi-R_MdtG-like"/>
</dbReference>
<keyword evidence="6 8" id="KW-1133">Transmembrane helix</keyword>
<dbReference type="EMBL" id="JACCFQ010000001">
    <property type="protein sequence ID" value="NYJ17184.1"/>
    <property type="molecule type" value="Genomic_DNA"/>
</dbReference>
<feature type="transmembrane region" description="Helical" evidence="8">
    <location>
        <begin position="253"/>
        <end position="274"/>
    </location>
</feature>
<comment type="subcellular location">
    <subcellularLocation>
        <location evidence="1">Cell membrane</location>
        <topology evidence="1">Multi-pass membrane protein</topology>
    </subcellularLocation>
</comment>
<dbReference type="InterPro" id="IPR036259">
    <property type="entry name" value="MFS_trans_sf"/>
</dbReference>
<dbReference type="PROSITE" id="PS00216">
    <property type="entry name" value="SUGAR_TRANSPORT_1"/>
    <property type="match status" value="1"/>
</dbReference>
<keyword evidence="7 8" id="KW-0472">Membrane</keyword>
<evidence type="ECO:0000313" key="11">
    <source>
        <dbReference type="Proteomes" id="UP000560069"/>
    </source>
</evidence>